<dbReference type="Pfam" id="PF06998">
    <property type="entry name" value="DUF1307"/>
    <property type="match status" value="1"/>
</dbReference>
<evidence type="ECO:0000313" key="2">
    <source>
        <dbReference type="EMBL" id="RGD85060.1"/>
    </source>
</evidence>
<gene>
    <name evidence="2" type="ORF">DXB93_09745</name>
    <name evidence="1" type="ORF">PM738_06835</name>
</gene>
<dbReference type="EMBL" id="QUSL01000013">
    <property type="protein sequence ID" value="RGD85060.1"/>
    <property type="molecule type" value="Genomic_DNA"/>
</dbReference>
<dbReference type="Gene3D" id="3.30.1830.10">
    <property type="entry name" value="YehR-like"/>
    <property type="match status" value="1"/>
</dbReference>
<dbReference type="Proteomes" id="UP000261032">
    <property type="component" value="Unassembled WGS sequence"/>
</dbReference>
<dbReference type="EMBL" id="JAQLKE010000008">
    <property type="protein sequence ID" value="MDB7083509.1"/>
    <property type="molecule type" value="Genomic_DNA"/>
</dbReference>
<proteinExistence type="predicted"/>
<dbReference type="PROSITE" id="PS51257">
    <property type="entry name" value="PROKAR_LIPOPROTEIN"/>
    <property type="match status" value="1"/>
</dbReference>
<protein>
    <submittedName>
        <fullName evidence="2">DUF1307 domain-containing protein</fullName>
    </submittedName>
</protein>
<organism evidence="2 3">
    <name type="scientific">Thomasclavelia ramosa</name>
    <dbReference type="NCBI Taxonomy" id="1547"/>
    <lineage>
        <taxon>Bacteria</taxon>
        <taxon>Bacillati</taxon>
        <taxon>Bacillota</taxon>
        <taxon>Erysipelotrichia</taxon>
        <taxon>Erysipelotrichales</taxon>
        <taxon>Coprobacillaceae</taxon>
        <taxon>Thomasclavelia</taxon>
    </lineage>
</organism>
<reference evidence="1" key="2">
    <citation type="submission" date="2023-01" db="EMBL/GenBank/DDBJ databases">
        <title>Human gut microbiome strain richness.</title>
        <authorList>
            <person name="Chen-Liaw A."/>
        </authorList>
    </citation>
    <scope>NUCLEOTIDE SEQUENCE</scope>
    <source>
        <strain evidence="1">1001217st2_G6_1001217B_191108</strain>
    </source>
</reference>
<evidence type="ECO:0000313" key="1">
    <source>
        <dbReference type="EMBL" id="MDB7083509.1"/>
    </source>
</evidence>
<comment type="caution">
    <text evidence="2">The sequence shown here is derived from an EMBL/GenBank/DDBJ whole genome shotgun (WGS) entry which is preliminary data.</text>
</comment>
<dbReference type="Proteomes" id="UP001211987">
    <property type="component" value="Unassembled WGS sequence"/>
</dbReference>
<accession>A0A3E3ED29</accession>
<evidence type="ECO:0000313" key="3">
    <source>
        <dbReference type="Proteomes" id="UP000261032"/>
    </source>
</evidence>
<dbReference type="SUPFAM" id="SSF160704">
    <property type="entry name" value="YehR-like"/>
    <property type="match status" value="1"/>
</dbReference>
<name>A0A3E3ED29_9FIRM</name>
<dbReference type="InterPro" id="IPR036699">
    <property type="entry name" value="YehR-like_sf"/>
</dbReference>
<dbReference type="RefSeq" id="WP_003536102.1">
    <property type="nucleotide sequence ID" value="NZ_CAACVM010000012.1"/>
</dbReference>
<dbReference type="InterPro" id="IPR009736">
    <property type="entry name" value="DUF1307"/>
</dbReference>
<sequence>MKKIFIVMMIAGILTGCSDSSTKSITVCKGSFDYGDIENTYETKGDKVIRIVNVTINDYRDTDYDDETLVSTLESQLNVYKEIDGLEIKLTAKDQIVRQEFIIDIENGDLKKLNEVGLIDLNGDGTVSFEKLTKNAKENKLTCKEK</sequence>
<reference evidence="2 3" key="1">
    <citation type="submission" date="2018-08" db="EMBL/GenBank/DDBJ databases">
        <title>A genome reference for cultivated species of the human gut microbiota.</title>
        <authorList>
            <person name="Zou Y."/>
            <person name="Xue W."/>
            <person name="Luo G."/>
        </authorList>
    </citation>
    <scope>NUCLEOTIDE SEQUENCE [LARGE SCALE GENOMIC DNA]</scope>
    <source>
        <strain evidence="2 3">OM06-4</strain>
    </source>
</reference>
<dbReference type="AlphaFoldDB" id="A0A3E3ED29"/>
<dbReference type="GeneID" id="64194929"/>